<proteinExistence type="predicted"/>
<comment type="caution">
    <text evidence="2">The sequence shown here is derived from an EMBL/GenBank/DDBJ whole genome shotgun (WGS) entry which is preliminary data.</text>
</comment>
<keyword evidence="1" id="KW-0812">Transmembrane</keyword>
<evidence type="ECO:0000256" key="1">
    <source>
        <dbReference type="SAM" id="Phobius"/>
    </source>
</evidence>
<sequence>MLVIFVSASTLVILYTRFQVESFPKGQAENIMSYPTGAPNVVVACFLLITMASGALQTENCNFVVLT</sequence>
<dbReference type="Proteomes" id="UP001190700">
    <property type="component" value="Unassembled WGS sequence"/>
</dbReference>
<keyword evidence="3" id="KW-1185">Reference proteome</keyword>
<keyword evidence="1" id="KW-0472">Membrane</keyword>
<gene>
    <name evidence="2" type="ORF">CYMTET_4737</name>
</gene>
<accession>A0AAE0H0T9</accession>
<reference evidence="2 3" key="1">
    <citation type="journal article" date="2015" name="Genome Biol. Evol.">
        <title>Comparative Genomics of a Bacterivorous Green Alga Reveals Evolutionary Causalities and Consequences of Phago-Mixotrophic Mode of Nutrition.</title>
        <authorList>
            <person name="Burns J.A."/>
            <person name="Paasch A."/>
            <person name="Narechania A."/>
            <person name="Kim E."/>
        </authorList>
    </citation>
    <scope>NUCLEOTIDE SEQUENCE [LARGE SCALE GENOMIC DNA]</scope>
    <source>
        <strain evidence="2 3">PLY_AMNH</strain>
    </source>
</reference>
<feature type="transmembrane region" description="Helical" evidence="1">
    <location>
        <begin position="38"/>
        <end position="56"/>
    </location>
</feature>
<organism evidence="2 3">
    <name type="scientific">Cymbomonas tetramitiformis</name>
    <dbReference type="NCBI Taxonomy" id="36881"/>
    <lineage>
        <taxon>Eukaryota</taxon>
        <taxon>Viridiplantae</taxon>
        <taxon>Chlorophyta</taxon>
        <taxon>Pyramimonadophyceae</taxon>
        <taxon>Pyramimonadales</taxon>
        <taxon>Pyramimonadaceae</taxon>
        <taxon>Cymbomonas</taxon>
    </lineage>
</organism>
<dbReference type="AlphaFoldDB" id="A0AAE0H0T9"/>
<name>A0AAE0H0T9_9CHLO</name>
<protein>
    <submittedName>
        <fullName evidence="2">Uncharacterized protein</fullName>
    </submittedName>
</protein>
<dbReference type="EMBL" id="LGRX02000738">
    <property type="protein sequence ID" value="KAK3287783.1"/>
    <property type="molecule type" value="Genomic_DNA"/>
</dbReference>
<evidence type="ECO:0000313" key="2">
    <source>
        <dbReference type="EMBL" id="KAK3287783.1"/>
    </source>
</evidence>
<evidence type="ECO:0000313" key="3">
    <source>
        <dbReference type="Proteomes" id="UP001190700"/>
    </source>
</evidence>
<keyword evidence="1" id="KW-1133">Transmembrane helix</keyword>